<comment type="subcellular location">
    <subcellularLocation>
        <location evidence="1">Cytoplasmic vesicle</location>
    </subcellularLocation>
    <subcellularLocation>
        <location evidence="2">Golgi apparatus</location>
    </subcellularLocation>
</comment>
<name>A0A833V8P4_9POAL</name>
<dbReference type="AlphaFoldDB" id="A0A833V8P4"/>
<evidence type="ECO:0000313" key="8">
    <source>
        <dbReference type="Proteomes" id="UP000623129"/>
    </source>
</evidence>
<feature type="domain" description="VHS" evidence="6">
    <location>
        <begin position="35"/>
        <end position="89"/>
    </location>
</feature>
<dbReference type="PROSITE" id="PS50179">
    <property type="entry name" value="VHS"/>
    <property type="match status" value="1"/>
</dbReference>
<feature type="region of interest" description="Disordered" evidence="5">
    <location>
        <begin position="390"/>
        <end position="413"/>
    </location>
</feature>
<feature type="compositionally biased region" description="Polar residues" evidence="5">
    <location>
        <begin position="220"/>
        <end position="235"/>
    </location>
</feature>
<dbReference type="PANTHER" id="PTHR21514:SF0">
    <property type="entry name" value="AP-4 COMPLEX ACCESSORY SUBUNIT TEPSIN"/>
    <property type="match status" value="1"/>
</dbReference>
<keyword evidence="8" id="KW-1185">Reference proteome</keyword>
<organism evidence="7 8">
    <name type="scientific">Carex littledalei</name>
    <dbReference type="NCBI Taxonomy" id="544730"/>
    <lineage>
        <taxon>Eukaryota</taxon>
        <taxon>Viridiplantae</taxon>
        <taxon>Streptophyta</taxon>
        <taxon>Embryophyta</taxon>
        <taxon>Tracheophyta</taxon>
        <taxon>Spermatophyta</taxon>
        <taxon>Magnoliopsida</taxon>
        <taxon>Liliopsida</taxon>
        <taxon>Poales</taxon>
        <taxon>Cyperaceae</taxon>
        <taxon>Cyperoideae</taxon>
        <taxon>Cariceae</taxon>
        <taxon>Carex</taxon>
        <taxon>Carex subgen. Euthyceras</taxon>
    </lineage>
</organism>
<dbReference type="Gene3D" id="1.25.40.90">
    <property type="match status" value="1"/>
</dbReference>
<dbReference type="InterPro" id="IPR016024">
    <property type="entry name" value="ARM-type_fold"/>
</dbReference>
<evidence type="ECO:0000259" key="6">
    <source>
        <dbReference type="PROSITE" id="PS50179"/>
    </source>
</evidence>
<keyword evidence="3" id="KW-0333">Golgi apparatus</keyword>
<feature type="compositionally biased region" description="Low complexity" evidence="5">
    <location>
        <begin position="236"/>
        <end position="247"/>
    </location>
</feature>
<dbReference type="PANTHER" id="PTHR21514">
    <property type="entry name" value="AP-4 COMPLEX ACCESSORY SUBUNIT TEPSIN"/>
    <property type="match status" value="1"/>
</dbReference>
<evidence type="ECO:0000256" key="2">
    <source>
        <dbReference type="ARBA" id="ARBA00004555"/>
    </source>
</evidence>
<reference evidence="7" key="1">
    <citation type="submission" date="2020-01" db="EMBL/GenBank/DDBJ databases">
        <title>Genome sequence of Kobresia littledalei, the first chromosome-level genome in the family Cyperaceae.</title>
        <authorList>
            <person name="Qu G."/>
        </authorList>
    </citation>
    <scope>NUCLEOTIDE SEQUENCE</scope>
    <source>
        <strain evidence="7">C.B.Clarke</strain>
        <tissue evidence="7">Leaf</tissue>
    </source>
</reference>
<dbReference type="EMBL" id="SWLB01000015">
    <property type="protein sequence ID" value="KAF3328781.1"/>
    <property type="molecule type" value="Genomic_DNA"/>
</dbReference>
<evidence type="ECO:0000256" key="3">
    <source>
        <dbReference type="ARBA" id="ARBA00023034"/>
    </source>
</evidence>
<proteinExistence type="predicted"/>
<evidence type="ECO:0000256" key="1">
    <source>
        <dbReference type="ARBA" id="ARBA00004541"/>
    </source>
</evidence>
<dbReference type="GO" id="GO:0032588">
    <property type="term" value="C:trans-Golgi network membrane"/>
    <property type="evidence" value="ECO:0007669"/>
    <property type="project" value="TreeGrafter"/>
</dbReference>
<dbReference type="InterPro" id="IPR008942">
    <property type="entry name" value="ENTH_VHS"/>
</dbReference>
<feature type="compositionally biased region" description="Polar residues" evidence="5">
    <location>
        <begin position="255"/>
        <end position="264"/>
    </location>
</feature>
<dbReference type="SMART" id="SM00288">
    <property type="entry name" value="VHS"/>
    <property type="match status" value="1"/>
</dbReference>
<dbReference type="GO" id="GO:0031410">
    <property type="term" value="C:cytoplasmic vesicle"/>
    <property type="evidence" value="ECO:0007669"/>
    <property type="project" value="UniProtKB-SubCell"/>
</dbReference>
<dbReference type="OrthoDB" id="118154at2759"/>
<dbReference type="InterPro" id="IPR035802">
    <property type="entry name" value="ENTH/VHS_tepsin"/>
</dbReference>
<dbReference type="GO" id="GO:0043130">
    <property type="term" value="F:ubiquitin binding"/>
    <property type="evidence" value="ECO:0007669"/>
    <property type="project" value="InterPro"/>
</dbReference>
<keyword evidence="4" id="KW-0968">Cytoplasmic vesicle</keyword>
<comment type="caution">
    <text evidence="7">The sequence shown here is derived from an EMBL/GenBank/DDBJ whole genome shotgun (WGS) entry which is preliminary data.</text>
</comment>
<sequence length="723" mass="77916">MDTSRRAVESYWRSRLVDGVSTDEDKVAPVYKLEEICELLRVSDSSIVKEMSDFVLKRLDHKSPIVKQKALRLIKYAVGKSGNEFRREMQRHSTAVRQLVHYKGHPDPLRGDALNKAVREMANEAMAAIFSTEESKPGPVVSSEGLGKRIQGFGNTNYDPSVRDDKKSFLSEVVEIGSASIKQGLTTFSTAHNIMKSENNSSGGSGTYRSPATLRRSLTTEQNSDGYTDANWSGASSSVSKTVQTTKWGPDSGAGLSTSGTNDDAGSGLGSGRTGMKTREERLLETIVTTGGVRLQPTRDALQVFLTETAKLDAVVMSRAIDTKLQSPLWQVRMKAICVLEAILRKKDDEPYSIISSYFSENSDSVVRCCDLPQVSLREKATKVLNMLDGEQSTETRSVPEPEVETKPSPAVQLPDLIDTGDLLDDQIPMEMLTQNNTGNNHNTSQTIDDLFGSVGPTIPDISTSGVTDVSTVNIADMSNTPTGNSTDPFADVSFHVNEDKEPKNDLFSGLTVDEKSSSVSKNELPDIFGDISPKTADQKNIFGDISPKTADQNNVNDLMAGLNISDSISQGQTSQPLTGGAVNGALGLNSLYSQAPPSQFNNVPQQFMLNPAFLGQQMNINYGAMGAFIAQQQQILQNLGGYNPGLGANINISNNNMGFGGMDGGFGTTGGLDSPLPDIFQGSNNPAQSHVAMMGSSKKEETKAFDFVSDHLSAARGSKKLL</sequence>
<dbReference type="GO" id="GO:0035091">
    <property type="term" value="F:phosphatidylinositol binding"/>
    <property type="evidence" value="ECO:0007669"/>
    <property type="project" value="InterPro"/>
</dbReference>
<evidence type="ECO:0000256" key="4">
    <source>
        <dbReference type="ARBA" id="ARBA00023329"/>
    </source>
</evidence>
<dbReference type="CDD" id="cd03572">
    <property type="entry name" value="ENTH_like_Tepsin"/>
    <property type="match status" value="1"/>
</dbReference>
<dbReference type="InterPro" id="IPR002014">
    <property type="entry name" value="VHS_dom"/>
</dbReference>
<protein>
    <submittedName>
        <fullName evidence="7">VHS domain-containing protein</fullName>
    </submittedName>
</protein>
<feature type="region of interest" description="Disordered" evidence="5">
    <location>
        <begin position="220"/>
        <end position="275"/>
    </location>
</feature>
<dbReference type="Proteomes" id="UP000623129">
    <property type="component" value="Unassembled WGS sequence"/>
</dbReference>
<accession>A0A833V8P4</accession>
<evidence type="ECO:0000313" key="7">
    <source>
        <dbReference type="EMBL" id="KAF3328781.1"/>
    </source>
</evidence>
<dbReference type="InterPro" id="IPR039273">
    <property type="entry name" value="TEPSIN"/>
</dbReference>
<dbReference type="SUPFAM" id="SSF48371">
    <property type="entry name" value="ARM repeat"/>
    <property type="match status" value="1"/>
</dbReference>
<gene>
    <name evidence="7" type="ORF">FCM35_KLT05859</name>
</gene>
<evidence type="ECO:0000256" key="5">
    <source>
        <dbReference type="SAM" id="MobiDB-lite"/>
    </source>
</evidence>